<sequence>MYRSWLHRFVPAVGPASGSSPVSVPRHALQLNGAYLLRVGLLALALVGLLALYFGALILSVAATVVVVTRAMSGPIQLDDLVLGSLTALLLLPLALVLLKGLFHRQKVDRSEFIELSAESEPELFAFLIDLCQRAGAPLPHRVYACPQVNAGVFFDASLLNLIFPVRKNLLIGLGLINTLNRTELEAVLAHELGHFSQRSMRLTHYVYVVAEILRQLVEERDPIDQALARWQTRWHRGLGLPLLLNTITTLVRSIARRALAALERLDASVSRQMELHADRVAVRLTGSDALVHALKRADWADRCYAQTCYDLEQASREGLRTDDFFVHHEALMGSMRERLGDATLGQPPALPDDPDHFEWVFDPEDAGERADLFDSHPPHHVREAHARYHYVRTDFDERSAWTLFDDPQSLRHALTRGINAVEFGDAAPTHHAPELQTYLDGEHAEVLLNPREKVVFGHRYVEFGELDEVFDAANAEDSDDEAITAWLHDLIGPTLDQAAERLAAQLPQLTAQPVAAHGNARPLRSSAGARACPPGVDCGRDPQAEQRWFAQLDADLMHAHLVIAARQGDDALDELQTRYRFHDHLQRLARWMRKHSPSLARVTHLVADAELDDDAIQWIFETLVGTHTTFHQALYEGPRIPALHGFEDEDSLGERLLDTPLVDASPLMRGELNHRWLNRYTAQWQEASERLDHLRRKSLGAMLAHQRELVERWEARQP</sequence>
<keyword evidence="8" id="KW-0862">Zinc</keyword>
<evidence type="ECO:0000256" key="8">
    <source>
        <dbReference type="ARBA" id="ARBA00022833"/>
    </source>
</evidence>
<evidence type="ECO:0000256" key="2">
    <source>
        <dbReference type="ARBA" id="ARBA00004651"/>
    </source>
</evidence>
<protein>
    <submittedName>
        <fullName evidence="14">M48 family metalloprotease</fullName>
    </submittedName>
</protein>
<evidence type="ECO:0000256" key="3">
    <source>
        <dbReference type="ARBA" id="ARBA00022475"/>
    </source>
</evidence>
<comment type="caution">
    <text evidence="14">The sequence shown here is derived from an EMBL/GenBank/DDBJ whole genome shotgun (WGS) entry which is preliminary data.</text>
</comment>
<keyword evidence="3" id="KW-1003">Cell membrane</keyword>
<dbReference type="InterPro" id="IPR001915">
    <property type="entry name" value="Peptidase_M48"/>
</dbReference>
<dbReference type="Pfam" id="PF01435">
    <property type="entry name" value="Peptidase_M48"/>
    <property type="match status" value="1"/>
</dbReference>
<evidence type="ECO:0000256" key="7">
    <source>
        <dbReference type="ARBA" id="ARBA00022801"/>
    </source>
</evidence>
<evidence type="ECO:0000256" key="11">
    <source>
        <dbReference type="ARBA" id="ARBA00023136"/>
    </source>
</evidence>
<feature type="transmembrane region" description="Helical" evidence="12">
    <location>
        <begin position="41"/>
        <end position="69"/>
    </location>
</feature>
<accession>A0A5C6WW73</accession>
<evidence type="ECO:0000256" key="1">
    <source>
        <dbReference type="ARBA" id="ARBA00001947"/>
    </source>
</evidence>
<evidence type="ECO:0000259" key="13">
    <source>
        <dbReference type="Pfam" id="PF01435"/>
    </source>
</evidence>
<dbReference type="GO" id="GO:0004222">
    <property type="term" value="F:metalloendopeptidase activity"/>
    <property type="evidence" value="ECO:0007669"/>
    <property type="project" value="InterPro"/>
</dbReference>
<name>A0A5C6WW73_9DELT</name>
<organism evidence="14 15">
    <name type="scientific">Lujinxingia vulgaris</name>
    <dbReference type="NCBI Taxonomy" id="2600176"/>
    <lineage>
        <taxon>Bacteria</taxon>
        <taxon>Deltaproteobacteria</taxon>
        <taxon>Bradymonadales</taxon>
        <taxon>Lujinxingiaceae</taxon>
        <taxon>Lujinxingia</taxon>
    </lineage>
</organism>
<keyword evidence="7" id="KW-0378">Hydrolase</keyword>
<comment type="subcellular location">
    <subcellularLocation>
        <location evidence="2">Cell membrane</location>
        <topology evidence="2">Multi-pass membrane protein</topology>
    </subcellularLocation>
</comment>
<dbReference type="PANTHER" id="PTHR43221">
    <property type="entry name" value="PROTEASE HTPX"/>
    <property type="match status" value="1"/>
</dbReference>
<gene>
    <name evidence="14" type="ORF">FRC96_15680</name>
</gene>
<keyword evidence="4 14" id="KW-0645">Protease</keyword>
<keyword evidence="10 14" id="KW-0482">Metalloprotease</keyword>
<evidence type="ECO:0000313" key="15">
    <source>
        <dbReference type="Proteomes" id="UP000321046"/>
    </source>
</evidence>
<dbReference type="Gene3D" id="3.30.2010.10">
    <property type="entry name" value="Metalloproteases ('zincins'), catalytic domain"/>
    <property type="match status" value="1"/>
</dbReference>
<dbReference type="GO" id="GO:0046872">
    <property type="term" value="F:metal ion binding"/>
    <property type="evidence" value="ECO:0007669"/>
    <property type="project" value="UniProtKB-KW"/>
</dbReference>
<evidence type="ECO:0000256" key="12">
    <source>
        <dbReference type="SAM" id="Phobius"/>
    </source>
</evidence>
<dbReference type="Proteomes" id="UP000321046">
    <property type="component" value="Unassembled WGS sequence"/>
</dbReference>
<reference evidence="14 15" key="1">
    <citation type="submission" date="2019-08" db="EMBL/GenBank/DDBJ databases">
        <title>Bradymonadales sp. TMQ2.</title>
        <authorList>
            <person name="Liang Q."/>
        </authorList>
    </citation>
    <scope>NUCLEOTIDE SEQUENCE [LARGE SCALE GENOMIC DNA]</scope>
    <source>
        <strain evidence="14 15">TMQ2</strain>
    </source>
</reference>
<evidence type="ECO:0000256" key="6">
    <source>
        <dbReference type="ARBA" id="ARBA00022723"/>
    </source>
</evidence>
<dbReference type="EMBL" id="VOSL01000060">
    <property type="protein sequence ID" value="TXD33621.1"/>
    <property type="molecule type" value="Genomic_DNA"/>
</dbReference>
<proteinExistence type="predicted"/>
<dbReference type="RefSeq" id="WP_146975809.1">
    <property type="nucleotide sequence ID" value="NZ_VOSL01000060.1"/>
</dbReference>
<keyword evidence="11 12" id="KW-0472">Membrane</keyword>
<keyword evidence="6" id="KW-0479">Metal-binding</keyword>
<keyword evidence="5 12" id="KW-0812">Transmembrane</keyword>
<evidence type="ECO:0000256" key="9">
    <source>
        <dbReference type="ARBA" id="ARBA00022989"/>
    </source>
</evidence>
<dbReference type="InterPro" id="IPR050083">
    <property type="entry name" value="HtpX_protease"/>
</dbReference>
<dbReference type="CDD" id="cd07328">
    <property type="entry name" value="M48_Ste24p_like"/>
    <property type="match status" value="1"/>
</dbReference>
<dbReference type="OrthoDB" id="9789270at2"/>
<feature type="domain" description="Peptidase M48" evidence="13">
    <location>
        <begin position="173"/>
        <end position="388"/>
    </location>
</feature>
<evidence type="ECO:0000256" key="5">
    <source>
        <dbReference type="ARBA" id="ARBA00022692"/>
    </source>
</evidence>
<evidence type="ECO:0000256" key="10">
    <source>
        <dbReference type="ARBA" id="ARBA00023049"/>
    </source>
</evidence>
<comment type="cofactor">
    <cofactor evidence="1">
        <name>Zn(2+)</name>
        <dbReference type="ChEBI" id="CHEBI:29105"/>
    </cofactor>
</comment>
<evidence type="ECO:0000256" key="4">
    <source>
        <dbReference type="ARBA" id="ARBA00022670"/>
    </source>
</evidence>
<dbReference type="PANTHER" id="PTHR43221:SF1">
    <property type="entry name" value="PROTEASE HTPX"/>
    <property type="match status" value="1"/>
</dbReference>
<dbReference type="GO" id="GO:0006508">
    <property type="term" value="P:proteolysis"/>
    <property type="evidence" value="ECO:0007669"/>
    <property type="project" value="UniProtKB-KW"/>
</dbReference>
<keyword evidence="9 12" id="KW-1133">Transmembrane helix</keyword>
<dbReference type="GO" id="GO:0005886">
    <property type="term" value="C:plasma membrane"/>
    <property type="evidence" value="ECO:0007669"/>
    <property type="project" value="UniProtKB-SubCell"/>
</dbReference>
<feature type="transmembrane region" description="Helical" evidence="12">
    <location>
        <begin position="81"/>
        <end position="103"/>
    </location>
</feature>
<dbReference type="AlphaFoldDB" id="A0A5C6WW73"/>
<evidence type="ECO:0000313" key="14">
    <source>
        <dbReference type="EMBL" id="TXD33621.1"/>
    </source>
</evidence>